<reference evidence="2 3" key="1">
    <citation type="submission" date="2020-04" db="EMBL/GenBank/DDBJ databases">
        <authorList>
            <person name="Zhang R."/>
            <person name="Schippers A."/>
        </authorList>
    </citation>
    <scope>NUCLEOTIDE SEQUENCE [LARGE SCALE GENOMIC DNA]</scope>
    <source>
        <strain evidence="2 3">DSM 109850</strain>
    </source>
</reference>
<keyword evidence="3" id="KW-1185">Reference proteome</keyword>
<keyword evidence="1" id="KW-1133">Transmembrane helix</keyword>
<feature type="transmembrane region" description="Helical" evidence="1">
    <location>
        <begin position="212"/>
        <end position="235"/>
    </location>
</feature>
<organism evidence="2 3">
    <name type="scientific">Sulfobacillus harzensis</name>
    <dbReference type="NCBI Taxonomy" id="2729629"/>
    <lineage>
        <taxon>Bacteria</taxon>
        <taxon>Bacillati</taxon>
        <taxon>Bacillota</taxon>
        <taxon>Clostridia</taxon>
        <taxon>Eubacteriales</taxon>
        <taxon>Clostridiales Family XVII. Incertae Sedis</taxon>
        <taxon>Sulfobacillus</taxon>
    </lineage>
</organism>
<accession>A0A7Y0Q1G9</accession>
<feature type="transmembrane region" description="Helical" evidence="1">
    <location>
        <begin position="75"/>
        <end position="94"/>
    </location>
</feature>
<name>A0A7Y0Q1G9_9FIRM</name>
<feature type="transmembrane region" description="Helical" evidence="1">
    <location>
        <begin position="100"/>
        <end position="119"/>
    </location>
</feature>
<comment type="caution">
    <text evidence="2">The sequence shown here is derived from an EMBL/GenBank/DDBJ whole genome shotgun (WGS) entry which is preliminary data.</text>
</comment>
<feature type="transmembrane region" description="Helical" evidence="1">
    <location>
        <begin position="153"/>
        <end position="172"/>
    </location>
</feature>
<dbReference type="EMBL" id="JABBVZ010000016">
    <property type="protein sequence ID" value="NMP22083.1"/>
    <property type="molecule type" value="Genomic_DNA"/>
</dbReference>
<protein>
    <submittedName>
        <fullName evidence="2">Uncharacterized protein</fullName>
    </submittedName>
</protein>
<proteinExistence type="predicted"/>
<dbReference type="Proteomes" id="UP000533476">
    <property type="component" value="Unassembled WGS sequence"/>
</dbReference>
<sequence>MWEDYLNLAVRDVADKYQARRLKARVRAQLLDLYEIYRSQGMESDQALGEAMALLGDPLKLGAALARPIKHQRGWLWLFSVAQLVLGVGIMLASYRTESFAALALGRIMALWGMLATGFQTRKSGQILSHLQLLRWHVRRAGRSVPMADFSRMVAVGFGSGILVALVAGVPWNLVTANTLHPVVVSTGSAILISGVAAAIPWALFRRRLGPAFYWVTLQAWGALGAALGATLLVLWNQGFAPPPLYNWQPELLLVGGWIFNFAVLRLVAALALLKDRVLIGLDDERTVV</sequence>
<evidence type="ECO:0000256" key="1">
    <source>
        <dbReference type="SAM" id="Phobius"/>
    </source>
</evidence>
<gene>
    <name evidence="2" type="ORF">HIJ39_06935</name>
</gene>
<dbReference type="AlphaFoldDB" id="A0A7Y0Q1G9"/>
<evidence type="ECO:0000313" key="3">
    <source>
        <dbReference type="Proteomes" id="UP000533476"/>
    </source>
</evidence>
<feature type="transmembrane region" description="Helical" evidence="1">
    <location>
        <begin position="255"/>
        <end position="274"/>
    </location>
</feature>
<keyword evidence="1" id="KW-0472">Membrane</keyword>
<keyword evidence="1" id="KW-0812">Transmembrane</keyword>
<feature type="transmembrane region" description="Helical" evidence="1">
    <location>
        <begin position="184"/>
        <end position="205"/>
    </location>
</feature>
<evidence type="ECO:0000313" key="2">
    <source>
        <dbReference type="EMBL" id="NMP22083.1"/>
    </source>
</evidence>